<feature type="signal peptide" evidence="1">
    <location>
        <begin position="1"/>
        <end position="24"/>
    </location>
</feature>
<keyword evidence="4" id="KW-1185">Reference proteome</keyword>
<keyword evidence="1" id="KW-0732">Signal</keyword>
<protein>
    <submittedName>
        <fullName evidence="3">Extracellular solute-binding protein, family 3</fullName>
    </submittedName>
</protein>
<dbReference type="OrthoDB" id="6150901at2"/>
<organism evidence="3 4">
    <name type="scientific">Auraticoccus monumenti</name>
    <dbReference type="NCBI Taxonomy" id="675864"/>
    <lineage>
        <taxon>Bacteria</taxon>
        <taxon>Bacillati</taxon>
        <taxon>Actinomycetota</taxon>
        <taxon>Actinomycetes</taxon>
        <taxon>Propionibacteriales</taxon>
        <taxon>Propionibacteriaceae</taxon>
        <taxon>Auraticoccus</taxon>
    </lineage>
</organism>
<evidence type="ECO:0000313" key="4">
    <source>
        <dbReference type="Proteomes" id="UP000198546"/>
    </source>
</evidence>
<evidence type="ECO:0000259" key="2">
    <source>
        <dbReference type="Pfam" id="PF00497"/>
    </source>
</evidence>
<gene>
    <name evidence="3" type="ORF">SAMN04489747_3065</name>
</gene>
<dbReference type="SUPFAM" id="SSF53850">
    <property type="entry name" value="Periplasmic binding protein-like II"/>
    <property type="match status" value="1"/>
</dbReference>
<evidence type="ECO:0000256" key="1">
    <source>
        <dbReference type="SAM" id="SignalP"/>
    </source>
</evidence>
<name>A0A1G7BTY7_9ACTN</name>
<reference evidence="3 4" key="1">
    <citation type="submission" date="2016-10" db="EMBL/GenBank/DDBJ databases">
        <authorList>
            <person name="de Groot N.N."/>
        </authorList>
    </citation>
    <scope>NUCLEOTIDE SEQUENCE [LARGE SCALE GENOMIC DNA]</scope>
    <source>
        <strain evidence="3 4">MON 2.2</strain>
    </source>
</reference>
<dbReference type="AlphaFoldDB" id="A0A1G7BTY7"/>
<dbReference type="InterPro" id="IPR001638">
    <property type="entry name" value="Solute-binding_3/MltF_N"/>
</dbReference>
<dbReference type="RefSeq" id="WP_090594746.1">
    <property type="nucleotide sequence ID" value="NZ_LT629688.1"/>
</dbReference>
<feature type="chain" id="PRO_5039141877" evidence="1">
    <location>
        <begin position="25"/>
        <end position="156"/>
    </location>
</feature>
<dbReference type="Gene3D" id="3.40.190.10">
    <property type="entry name" value="Periplasmic binding protein-like II"/>
    <property type="match status" value="1"/>
</dbReference>
<feature type="domain" description="Solute-binding protein family 3/N-terminal" evidence="2">
    <location>
        <begin position="39"/>
        <end position="121"/>
    </location>
</feature>
<dbReference type="PROSITE" id="PS51257">
    <property type="entry name" value="PROKAR_LIPOPROTEIN"/>
    <property type="match status" value="1"/>
</dbReference>
<evidence type="ECO:0000313" key="3">
    <source>
        <dbReference type="EMBL" id="SDE30467.1"/>
    </source>
</evidence>
<sequence>MTKVTRMLAVLAVLVLTGCGARFPADPEDTLERVQGGELRVGAVVNPPFVVAEDPAEPTGSEADLVRGFADAQGARVVWEVGGESTLVRQLERGELDVVVGGLTSTTPWTEEAATTRPYGTFEEAGEEHELVLLTRLGENAFLVELETFLHQETGR</sequence>
<accession>A0A1G7BTY7</accession>
<proteinExistence type="predicted"/>
<dbReference type="STRING" id="675864.SAMN04489747_3065"/>
<dbReference type="Proteomes" id="UP000198546">
    <property type="component" value="Chromosome i"/>
</dbReference>
<dbReference type="Pfam" id="PF00497">
    <property type="entry name" value="SBP_bac_3"/>
    <property type="match status" value="1"/>
</dbReference>
<dbReference type="EMBL" id="LT629688">
    <property type="protein sequence ID" value="SDE30467.1"/>
    <property type="molecule type" value="Genomic_DNA"/>
</dbReference>